<dbReference type="OrthoDB" id="9762005at2"/>
<evidence type="ECO:0000259" key="11">
    <source>
        <dbReference type="PROSITE" id="PS50111"/>
    </source>
</evidence>
<feature type="transmembrane region" description="Helical" evidence="10">
    <location>
        <begin position="296"/>
        <end position="318"/>
    </location>
</feature>
<dbReference type="InterPro" id="IPR003660">
    <property type="entry name" value="HAMP_dom"/>
</dbReference>
<evidence type="ECO:0000313" key="13">
    <source>
        <dbReference type="EMBL" id="SFO68343.1"/>
    </source>
</evidence>
<dbReference type="Gene3D" id="3.30.450.20">
    <property type="entry name" value="PAS domain"/>
    <property type="match status" value="1"/>
</dbReference>
<evidence type="ECO:0000256" key="8">
    <source>
        <dbReference type="ARBA" id="ARBA00029447"/>
    </source>
</evidence>
<accession>A0A1I5J6V9</accession>
<dbReference type="CDD" id="cd06225">
    <property type="entry name" value="HAMP"/>
    <property type="match status" value="1"/>
</dbReference>
<gene>
    <name evidence="13" type="ORF">SAMN04489757_1698</name>
</gene>
<dbReference type="GO" id="GO:0006935">
    <property type="term" value="P:chemotaxis"/>
    <property type="evidence" value="ECO:0007669"/>
    <property type="project" value="UniProtKB-KW"/>
</dbReference>
<evidence type="ECO:0000256" key="2">
    <source>
        <dbReference type="ARBA" id="ARBA00022475"/>
    </source>
</evidence>
<dbReference type="EMBL" id="FOWD01000069">
    <property type="protein sequence ID" value="SFO68343.1"/>
    <property type="molecule type" value="Genomic_DNA"/>
</dbReference>
<protein>
    <submittedName>
        <fullName evidence="13">Methyl-accepting chemotaxis protein</fullName>
    </submittedName>
</protein>
<dbReference type="AlphaFoldDB" id="A0A1I5J6V9"/>
<dbReference type="InterPro" id="IPR004089">
    <property type="entry name" value="MCPsignal_dom"/>
</dbReference>
<dbReference type="Pfam" id="PF00015">
    <property type="entry name" value="MCPsignal"/>
    <property type="match status" value="1"/>
</dbReference>
<evidence type="ECO:0000256" key="6">
    <source>
        <dbReference type="ARBA" id="ARBA00023136"/>
    </source>
</evidence>
<proteinExistence type="inferred from homology"/>
<evidence type="ECO:0000256" key="10">
    <source>
        <dbReference type="SAM" id="Phobius"/>
    </source>
</evidence>
<keyword evidence="2" id="KW-1003">Cell membrane</keyword>
<dbReference type="CDD" id="cd12913">
    <property type="entry name" value="PDC1_MCP_like"/>
    <property type="match status" value="1"/>
</dbReference>
<evidence type="ECO:0000256" key="7">
    <source>
        <dbReference type="ARBA" id="ARBA00023224"/>
    </source>
</evidence>
<dbReference type="STRING" id="1527.SAMN04489757_1698"/>
<keyword evidence="4 10" id="KW-0812">Transmembrane</keyword>
<dbReference type="SMART" id="SM00283">
    <property type="entry name" value="MA"/>
    <property type="match status" value="1"/>
</dbReference>
<dbReference type="Gene3D" id="1.10.287.950">
    <property type="entry name" value="Methyl-accepting chemotaxis protein"/>
    <property type="match status" value="1"/>
</dbReference>
<evidence type="ECO:0000259" key="12">
    <source>
        <dbReference type="PROSITE" id="PS50885"/>
    </source>
</evidence>
<dbReference type="InterPro" id="IPR029151">
    <property type="entry name" value="Sensor-like_sf"/>
</dbReference>
<dbReference type="SUPFAM" id="SSF103190">
    <property type="entry name" value="Sensory domain-like"/>
    <property type="match status" value="1"/>
</dbReference>
<dbReference type="CDD" id="cd12912">
    <property type="entry name" value="PDC2_MCP_like"/>
    <property type="match status" value="1"/>
</dbReference>
<keyword evidence="7 9" id="KW-0807">Transducer</keyword>
<keyword evidence="5 10" id="KW-1133">Transmembrane helix</keyword>
<keyword evidence="3" id="KW-0145">Chemotaxis</keyword>
<dbReference type="PANTHER" id="PTHR32089">
    <property type="entry name" value="METHYL-ACCEPTING CHEMOTAXIS PROTEIN MCPB"/>
    <property type="match status" value="1"/>
</dbReference>
<dbReference type="Pfam" id="PF02743">
    <property type="entry name" value="dCache_1"/>
    <property type="match status" value="1"/>
</dbReference>
<keyword evidence="14" id="KW-1185">Reference proteome</keyword>
<organism evidence="13 14">
    <name type="scientific">Anaerocolumna aminovalerica</name>
    <dbReference type="NCBI Taxonomy" id="1527"/>
    <lineage>
        <taxon>Bacteria</taxon>
        <taxon>Bacillati</taxon>
        <taxon>Bacillota</taxon>
        <taxon>Clostridia</taxon>
        <taxon>Lachnospirales</taxon>
        <taxon>Lachnospiraceae</taxon>
        <taxon>Anaerocolumna</taxon>
    </lineage>
</organism>
<evidence type="ECO:0000256" key="4">
    <source>
        <dbReference type="ARBA" id="ARBA00022692"/>
    </source>
</evidence>
<evidence type="ECO:0000313" key="14">
    <source>
        <dbReference type="Proteomes" id="UP000198806"/>
    </source>
</evidence>
<feature type="domain" description="HAMP" evidence="12">
    <location>
        <begin position="320"/>
        <end position="372"/>
    </location>
</feature>
<sequence>MKKRLLTNKFGFNSIRSKLMVILSCMSILSIGAVGIANYINSYNMLYEELKITSTQSVEQVDKLVSNYFIGLERQASILTSLPSAREISYKTSSSKIPEVSPEDNLLKTLEQVKEQDSDILAVYYSTPDKRTIIYPAADLTGFDPTTRPWYMAAVDNKEKAVWSEPYIDETSKDMTITVSRAMVENDTIIGVFGIDINLGQFSETLSEFHIGNQGHVFLFHPNGTLISHPDAALIGTDAITKLSIWEDISKKEEGFSDYIDEGARHFGVFQTNKITGWKSIASLPEGELLTDIRNVMYSTLSIGLVIIILTVIISFVISRYISKNVKKLESGFSKASEGDLTANIIIASKDEFGELANNFNLMMKRIRGLMEKVKDSSFIIDETSESIFQMTKETSNALNEIAATVQEVAKGSQEQAADIDSNSQNIGELANLLEAVANSTIEVGNLSNSTKELGNKGLEQVGILVDKTEKTGQSSNKVNEIIFHMKEAAEKINVITDTINQIASQTNLLALNAAIEAARAGEAGRGFSVVADEIRILAEQSSKATQNISNLISNMNHKTNEAVTAMNDTKQVIGEQILSVESTKSIFNEILNSLCDLNDRVQEIEASTMEINHQKDSIVDHTQNISSVSEEISASTEEVSASTEEVTATTTTFVEYSENLKELSQDLIKQINQFKF</sequence>
<dbReference type="PANTHER" id="PTHR32089:SF114">
    <property type="entry name" value="METHYL-ACCEPTING CHEMOTAXIS PROTEIN MCPB"/>
    <property type="match status" value="1"/>
</dbReference>
<feature type="transmembrane region" description="Helical" evidence="10">
    <location>
        <begin position="21"/>
        <end position="40"/>
    </location>
</feature>
<reference evidence="13 14" key="1">
    <citation type="submission" date="2016-10" db="EMBL/GenBank/DDBJ databases">
        <authorList>
            <person name="de Groot N.N."/>
        </authorList>
    </citation>
    <scope>NUCLEOTIDE SEQUENCE [LARGE SCALE GENOMIC DNA]</scope>
    <source>
        <strain evidence="13 14">DSM 1283</strain>
    </source>
</reference>
<evidence type="ECO:0000256" key="9">
    <source>
        <dbReference type="PROSITE-ProRule" id="PRU00284"/>
    </source>
</evidence>
<dbReference type="CDD" id="cd11386">
    <property type="entry name" value="MCP_signal"/>
    <property type="match status" value="1"/>
</dbReference>
<dbReference type="RefSeq" id="WP_091689345.1">
    <property type="nucleotide sequence ID" value="NZ_BAABFM010000054.1"/>
</dbReference>
<dbReference type="PROSITE" id="PS50111">
    <property type="entry name" value="CHEMOTAXIS_TRANSDUC_2"/>
    <property type="match status" value="1"/>
</dbReference>
<dbReference type="Gene3D" id="6.10.340.10">
    <property type="match status" value="1"/>
</dbReference>
<dbReference type="InterPro" id="IPR033479">
    <property type="entry name" value="dCache_1"/>
</dbReference>
<dbReference type="Pfam" id="PF00672">
    <property type="entry name" value="HAMP"/>
    <property type="match status" value="1"/>
</dbReference>
<keyword evidence="6 10" id="KW-0472">Membrane</keyword>
<evidence type="ECO:0000256" key="5">
    <source>
        <dbReference type="ARBA" id="ARBA00022989"/>
    </source>
</evidence>
<dbReference type="SUPFAM" id="SSF58104">
    <property type="entry name" value="Methyl-accepting chemotaxis protein (MCP) signaling domain"/>
    <property type="match status" value="1"/>
</dbReference>
<name>A0A1I5J6V9_9FIRM</name>
<dbReference type="SMART" id="SM00304">
    <property type="entry name" value="HAMP"/>
    <property type="match status" value="2"/>
</dbReference>
<evidence type="ECO:0000256" key="1">
    <source>
        <dbReference type="ARBA" id="ARBA00004651"/>
    </source>
</evidence>
<dbReference type="Proteomes" id="UP000198806">
    <property type="component" value="Unassembled WGS sequence"/>
</dbReference>
<evidence type="ECO:0000256" key="3">
    <source>
        <dbReference type="ARBA" id="ARBA00022500"/>
    </source>
</evidence>
<comment type="subcellular location">
    <subcellularLocation>
        <location evidence="1">Cell membrane</location>
        <topology evidence="1">Multi-pass membrane protein</topology>
    </subcellularLocation>
</comment>
<comment type="similarity">
    <text evidence="8">Belongs to the methyl-accepting chemotaxis (MCP) protein family.</text>
</comment>
<feature type="domain" description="Methyl-accepting transducer" evidence="11">
    <location>
        <begin position="391"/>
        <end position="648"/>
    </location>
</feature>
<dbReference type="PROSITE" id="PS50885">
    <property type="entry name" value="HAMP"/>
    <property type="match status" value="1"/>
</dbReference>
<dbReference type="GO" id="GO:0005886">
    <property type="term" value="C:plasma membrane"/>
    <property type="evidence" value="ECO:0007669"/>
    <property type="project" value="UniProtKB-SubCell"/>
</dbReference>
<dbReference type="GO" id="GO:0007165">
    <property type="term" value="P:signal transduction"/>
    <property type="evidence" value="ECO:0007669"/>
    <property type="project" value="UniProtKB-KW"/>
</dbReference>